<gene>
    <name evidence="2" type="ORF">IAB03_09810</name>
</gene>
<dbReference type="Pfam" id="PF13201">
    <property type="entry name" value="PCMD"/>
    <property type="match status" value="1"/>
</dbReference>
<dbReference type="PROSITE" id="PS51257">
    <property type="entry name" value="PROKAR_LIPOPROTEIN"/>
    <property type="match status" value="1"/>
</dbReference>
<dbReference type="Proteomes" id="UP000824112">
    <property type="component" value="Unassembled WGS sequence"/>
</dbReference>
<dbReference type="InterPro" id="IPR025112">
    <property type="entry name" value="PCMD"/>
</dbReference>
<dbReference type="Gene3D" id="2.60.120.890">
    <property type="entry name" value="BT2081, beta-jelly-roll domain"/>
    <property type="match status" value="1"/>
</dbReference>
<proteinExistence type="predicted"/>
<sequence>MSKMRITKRRSGKIYQALLSALLLSGLLYSCLSNDIPYPIVKLQILAFEAEGQVGGAIINNEDRTVTFELADTVDLKSVKIKNIELTENASASIDFSQPIDFSYNRSVTLSLYQDYVWLLIPQQNIVRKFVVENQVGESIIDEKNRRVVAYVSKDTDLEHITVQELVLGPTGSIVSPDISLLQDFTLHKTVIVTYRDVMEEWELYVFNTESDVSTGAVDAWVNVAWLNGAGKDGAENGFEYRKADEQVWTQVAPSMVQHDGGSFSARLTELEEETEYLFRAYSDGVYGQEVSFATQKAVPLENGTLDSWHKAGKVWNPWAEGGTPFWDSGNEGSSTLGESNTLPTDETWNGQAGQAGRLESRFVGIAGIGKFAAGNLFVGDFVEVDGTNGILHFGKPYSSYPTKLKCHYKYTTAPIDNTSSEYVHLKGQPDTCSIYIALGDWDEPVEIRTRPSNRKLFDKNDPHIIAYAEFYSGESTSGYQELELLLDYRATNRKPTYIVVVASASKYGDFFTGGAGATLLVDDFELEFDY</sequence>
<comment type="caution">
    <text evidence="2">The sequence shown here is derived from an EMBL/GenBank/DDBJ whole genome shotgun (WGS) entry which is preliminary data.</text>
</comment>
<reference evidence="2" key="2">
    <citation type="journal article" date="2021" name="PeerJ">
        <title>Extensive microbial diversity within the chicken gut microbiome revealed by metagenomics and culture.</title>
        <authorList>
            <person name="Gilroy R."/>
            <person name="Ravi A."/>
            <person name="Getino M."/>
            <person name="Pursley I."/>
            <person name="Horton D.L."/>
            <person name="Alikhan N.F."/>
            <person name="Baker D."/>
            <person name="Gharbi K."/>
            <person name="Hall N."/>
            <person name="Watson M."/>
            <person name="Adriaenssens E.M."/>
            <person name="Foster-Nyarko E."/>
            <person name="Jarju S."/>
            <person name="Secka A."/>
            <person name="Antonio M."/>
            <person name="Oren A."/>
            <person name="Chaudhuri R.R."/>
            <person name="La Ragione R."/>
            <person name="Hildebrand F."/>
            <person name="Pallen M.J."/>
        </authorList>
    </citation>
    <scope>NUCLEOTIDE SEQUENCE</scope>
    <source>
        <strain evidence="2">CHK158-818</strain>
    </source>
</reference>
<organism evidence="2 3">
    <name type="scientific">Candidatus Gallibacteroides avistercoris</name>
    <dbReference type="NCBI Taxonomy" id="2840833"/>
    <lineage>
        <taxon>Bacteria</taxon>
        <taxon>Pseudomonadati</taxon>
        <taxon>Bacteroidota</taxon>
        <taxon>Bacteroidia</taxon>
        <taxon>Bacteroidales</taxon>
        <taxon>Bacteroidaceae</taxon>
        <taxon>Bacteroidaceae incertae sedis</taxon>
        <taxon>Candidatus Gallibacteroides</taxon>
    </lineage>
</organism>
<evidence type="ECO:0000313" key="2">
    <source>
        <dbReference type="EMBL" id="HIU56084.1"/>
    </source>
</evidence>
<reference evidence="2" key="1">
    <citation type="submission" date="2020-10" db="EMBL/GenBank/DDBJ databases">
        <authorList>
            <person name="Gilroy R."/>
        </authorList>
    </citation>
    <scope>NUCLEOTIDE SEQUENCE</scope>
    <source>
        <strain evidence="2">CHK158-818</strain>
    </source>
</reference>
<dbReference type="AlphaFoldDB" id="A0A9D1M9F2"/>
<evidence type="ECO:0000313" key="3">
    <source>
        <dbReference type="Proteomes" id="UP000824112"/>
    </source>
</evidence>
<accession>A0A9D1M9F2</accession>
<protein>
    <submittedName>
        <fullName evidence="2">PCMD domain-containing protein</fullName>
    </submittedName>
</protein>
<feature type="domain" description="Putative carbohydrate metabolism" evidence="1">
    <location>
        <begin position="326"/>
        <end position="527"/>
    </location>
</feature>
<dbReference type="Gene3D" id="2.60.40.2340">
    <property type="match status" value="1"/>
</dbReference>
<evidence type="ECO:0000259" key="1">
    <source>
        <dbReference type="Pfam" id="PF13201"/>
    </source>
</evidence>
<dbReference type="EMBL" id="DVNA01000227">
    <property type="protein sequence ID" value="HIU56084.1"/>
    <property type="molecule type" value="Genomic_DNA"/>
</dbReference>
<name>A0A9D1M9F2_9BACT</name>
<dbReference type="InterPro" id="IPR038653">
    <property type="entry name" value="Put_CMD_sf"/>
</dbReference>